<dbReference type="PANTHER" id="PTHR32263:SF19">
    <property type="entry name" value="OS03G0230300 PROTEIN"/>
    <property type="match status" value="1"/>
</dbReference>
<comment type="caution">
    <text evidence="9">The sequence shown here is derived from an EMBL/GenBank/DDBJ whole genome shotgun (WGS) entry which is preliminary data.</text>
</comment>
<comment type="subcellular location">
    <subcellularLocation>
        <location evidence="1">Nucleus</location>
    </subcellularLocation>
</comment>
<evidence type="ECO:0000259" key="8">
    <source>
        <dbReference type="PROSITE" id="PS51879"/>
    </source>
</evidence>
<evidence type="ECO:0000313" key="9">
    <source>
        <dbReference type="EMBL" id="KAG6504238.1"/>
    </source>
</evidence>
<dbReference type="InterPro" id="IPR004170">
    <property type="entry name" value="WWE_dom"/>
</dbReference>
<evidence type="ECO:0000256" key="2">
    <source>
        <dbReference type="ARBA" id="ARBA00022473"/>
    </source>
</evidence>
<evidence type="ECO:0000256" key="3">
    <source>
        <dbReference type="ARBA" id="ARBA00023016"/>
    </source>
</evidence>
<reference evidence="9 10" key="1">
    <citation type="submission" date="2020-08" db="EMBL/GenBank/DDBJ databases">
        <title>Plant Genome Project.</title>
        <authorList>
            <person name="Zhang R.-G."/>
        </authorList>
    </citation>
    <scope>NUCLEOTIDE SEQUENCE [LARGE SCALE GENOMIC DNA]</scope>
    <source>
        <tissue evidence="9">Rhizome</tissue>
    </source>
</reference>
<keyword evidence="3" id="KW-0346">Stress response</keyword>
<feature type="region of interest" description="Disordered" evidence="5">
    <location>
        <begin position="127"/>
        <end position="154"/>
    </location>
</feature>
<feature type="domain" description="WWE" evidence="6">
    <location>
        <begin position="27"/>
        <end position="102"/>
    </location>
</feature>
<sequence length="424" mass="46485">MSTSGEGNNFPAELPLPPLGPTSDAASVKDFKKRAAAPSRFLFQRNGCWTDFPHQVFDQLRHAFLAGETSCQVRVGGASYFIDFLRMVQVDEESSAANPIAWIGVDGRCFFPVSSYSDSGMEVKLDKSLSSSEEDSSSTTVGLGQPRWPGTERLETTDRDYKVVANLFAAGNAISITAIHKCFYSSPVRNSRLKAFQMQVEATRAARGRANVKLGWLPTTLSDLAVIVSHGFGRTNHELLGGDACGFGLHLSPPHSPLRSCALSEVDGNGEGHVVLCRAVMGNMEEVAAGSLRYHPSSSEEFDSAADDLESPNWYVVWSTHMNTHIIPEYIVSFRFSKQSQDTAGSRRMMRSSSPKSVEISTMSFSKLFAEIVKSLPPSMKKALEITYNRYKGGNLSKEAFIRYLRSTVGDKLLTSSIKSVRGY</sequence>
<keyword evidence="2" id="KW-0217">Developmental protein</keyword>
<dbReference type="Pfam" id="PF23467">
    <property type="entry name" value="WWE_5"/>
    <property type="match status" value="1"/>
</dbReference>
<accession>A0A8J5GN66</accession>
<dbReference type="InterPro" id="IPR012317">
    <property type="entry name" value="Poly(ADP-ribose)pol_cat_dom"/>
</dbReference>
<dbReference type="InterPro" id="IPR022003">
    <property type="entry name" value="RST"/>
</dbReference>
<dbReference type="PROSITE" id="PS51879">
    <property type="entry name" value="RST"/>
    <property type="match status" value="1"/>
</dbReference>
<dbReference type="PROSITE" id="PS51059">
    <property type="entry name" value="PARP_CATALYTIC"/>
    <property type="match status" value="1"/>
</dbReference>
<dbReference type="PROSITE" id="PS50918">
    <property type="entry name" value="WWE"/>
    <property type="match status" value="1"/>
</dbReference>
<dbReference type="OrthoDB" id="6133115at2759"/>
<feature type="region of interest" description="Disordered" evidence="5">
    <location>
        <begin position="1"/>
        <end position="20"/>
    </location>
</feature>
<dbReference type="GO" id="GO:0005634">
    <property type="term" value="C:nucleus"/>
    <property type="evidence" value="ECO:0007669"/>
    <property type="project" value="UniProtKB-SubCell"/>
</dbReference>
<proteinExistence type="predicted"/>
<name>A0A8J5GN66_ZINOF</name>
<dbReference type="InterPro" id="IPR044964">
    <property type="entry name" value="RCD1/SRO1-5"/>
</dbReference>
<organism evidence="9 10">
    <name type="scientific">Zingiber officinale</name>
    <name type="common">Ginger</name>
    <name type="synonym">Amomum zingiber</name>
    <dbReference type="NCBI Taxonomy" id="94328"/>
    <lineage>
        <taxon>Eukaryota</taxon>
        <taxon>Viridiplantae</taxon>
        <taxon>Streptophyta</taxon>
        <taxon>Embryophyta</taxon>
        <taxon>Tracheophyta</taxon>
        <taxon>Spermatophyta</taxon>
        <taxon>Magnoliopsida</taxon>
        <taxon>Liliopsida</taxon>
        <taxon>Zingiberales</taxon>
        <taxon>Zingiberaceae</taxon>
        <taxon>Zingiber</taxon>
    </lineage>
</organism>
<dbReference type="AlphaFoldDB" id="A0A8J5GN66"/>
<evidence type="ECO:0000313" key="10">
    <source>
        <dbReference type="Proteomes" id="UP000734854"/>
    </source>
</evidence>
<protein>
    <submittedName>
        <fullName evidence="9">Uncharacterized protein</fullName>
    </submittedName>
</protein>
<feature type="domain" description="RST" evidence="8">
    <location>
        <begin position="356"/>
        <end position="424"/>
    </location>
</feature>
<gene>
    <name evidence="9" type="ORF">ZIOFF_036569</name>
</gene>
<dbReference type="InterPro" id="IPR057823">
    <property type="entry name" value="WWE_RCD1"/>
</dbReference>
<dbReference type="GO" id="GO:0003950">
    <property type="term" value="F:NAD+ poly-ADP-ribosyltransferase activity"/>
    <property type="evidence" value="ECO:0007669"/>
    <property type="project" value="InterPro"/>
</dbReference>
<dbReference type="EMBL" id="JACMSC010000010">
    <property type="protein sequence ID" value="KAG6504238.1"/>
    <property type="molecule type" value="Genomic_DNA"/>
</dbReference>
<evidence type="ECO:0000259" key="6">
    <source>
        <dbReference type="PROSITE" id="PS50918"/>
    </source>
</evidence>
<feature type="domain" description="PARP catalytic" evidence="7">
    <location>
        <begin position="137"/>
        <end position="355"/>
    </location>
</feature>
<dbReference type="Pfam" id="PF12174">
    <property type="entry name" value="RST"/>
    <property type="match status" value="1"/>
</dbReference>
<evidence type="ECO:0000256" key="5">
    <source>
        <dbReference type="SAM" id="MobiDB-lite"/>
    </source>
</evidence>
<keyword evidence="10" id="KW-1185">Reference proteome</keyword>
<evidence type="ECO:0000259" key="7">
    <source>
        <dbReference type="PROSITE" id="PS51059"/>
    </source>
</evidence>
<keyword evidence="4" id="KW-0539">Nucleus</keyword>
<dbReference type="Proteomes" id="UP000734854">
    <property type="component" value="Unassembled WGS sequence"/>
</dbReference>
<dbReference type="PANTHER" id="PTHR32263">
    <property type="entry name" value="INACTIVE POLY [ADP-RIBOSE] POLYMERASE SRO4-RELATED"/>
    <property type="match status" value="1"/>
</dbReference>
<evidence type="ECO:0000256" key="4">
    <source>
        <dbReference type="ARBA" id="ARBA00023242"/>
    </source>
</evidence>
<evidence type="ECO:0000256" key="1">
    <source>
        <dbReference type="ARBA" id="ARBA00004123"/>
    </source>
</evidence>